<dbReference type="EMBL" id="FNYQ01000002">
    <property type="protein sequence ID" value="SEI42291.1"/>
    <property type="molecule type" value="Genomic_DNA"/>
</dbReference>
<dbReference type="STRING" id="170623.SAMN04244579_01464"/>
<dbReference type="Pfam" id="PF06977">
    <property type="entry name" value="SdiA-regulated"/>
    <property type="match status" value="1"/>
</dbReference>
<keyword evidence="4" id="KW-1133">Transmembrane helix</keyword>
<dbReference type="CDD" id="cd09971">
    <property type="entry name" value="SdiA-regulated"/>
    <property type="match status" value="1"/>
</dbReference>
<organism evidence="6 7">
    <name type="scientific">Azotobacter beijerinckii</name>
    <dbReference type="NCBI Taxonomy" id="170623"/>
    <lineage>
        <taxon>Bacteria</taxon>
        <taxon>Pseudomonadati</taxon>
        <taxon>Pseudomonadota</taxon>
        <taxon>Gammaproteobacteria</taxon>
        <taxon>Pseudomonadales</taxon>
        <taxon>Pseudomonadaceae</taxon>
        <taxon>Azotobacter</taxon>
    </lineage>
</organism>
<dbReference type="AlphaFoldDB" id="A0A1H6SJE8"/>
<dbReference type="InterPro" id="IPR009722">
    <property type="entry name" value="YjiK/CarP"/>
</dbReference>
<sequence>MTVVSKSLLGRLPGRRNKVWMLLGLTMLLVYPTLTLHLHERLYFWLKTASSAAPSEVRSLRLSEYRVRVEARPVAGVTRNLSGLSYDDDRQQLWAVINTPPELLAMSTRGDVLARYPLNGFQDVEAVAYLGDDLLVLADERRQELVAVPLPSLPGPLRRADYRALTLDLDNPQRKNHGFEGLGYDRAGDRLFVVKEKSPRRLYEIRGFKANLRGDPNLTVIDRDAWVRNKNFAADLSSVEFDERTGHLVLLSDKSKLMMELDQDGNLVSYRSLWGVFAGLKQSVPQGEGVTFDGDGNLYLVSEPNLFYVFSRGD</sequence>
<dbReference type="EMBL" id="FNYO01000013">
    <property type="protein sequence ID" value="SEI63915.1"/>
    <property type="molecule type" value="Genomic_DNA"/>
</dbReference>
<gene>
    <name evidence="5" type="ORF">SAMN04244572_00161</name>
    <name evidence="6" type="ORF">SAMN04244579_01464</name>
</gene>
<evidence type="ECO:0000256" key="3">
    <source>
        <dbReference type="ARBA" id="ARBA00023136"/>
    </source>
</evidence>
<evidence type="ECO:0000256" key="1">
    <source>
        <dbReference type="ARBA" id="ARBA00004236"/>
    </source>
</evidence>
<feature type="transmembrane region" description="Helical" evidence="4">
    <location>
        <begin position="20"/>
        <end position="38"/>
    </location>
</feature>
<evidence type="ECO:0000313" key="5">
    <source>
        <dbReference type="EMBL" id="SEI42291.1"/>
    </source>
</evidence>
<name>A0A1H6SJE8_9GAMM</name>
<comment type="subcellular location">
    <subcellularLocation>
        <location evidence="1">Cell membrane</location>
    </subcellularLocation>
</comment>
<keyword evidence="4" id="KW-0812">Transmembrane</keyword>
<proteinExistence type="predicted"/>
<evidence type="ECO:0000256" key="2">
    <source>
        <dbReference type="ARBA" id="ARBA00022475"/>
    </source>
</evidence>
<keyword evidence="3 4" id="KW-0472">Membrane</keyword>
<evidence type="ECO:0000256" key="4">
    <source>
        <dbReference type="SAM" id="Phobius"/>
    </source>
</evidence>
<dbReference type="SUPFAM" id="SSF50956">
    <property type="entry name" value="Thermostable phytase (3-phytase)"/>
    <property type="match status" value="1"/>
</dbReference>
<evidence type="ECO:0000313" key="7">
    <source>
        <dbReference type="Proteomes" id="UP000199005"/>
    </source>
</evidence>
<protein>
    <submittedName>
        <fullName evidence="6">Uncharacterized protein YjiK</fullName>
    </submittedName>
</protein>
<reference evidence="7 8" key="1">
    <citation type="submission" date="2016-10" db="EMBL/GenBank/DDBJ databases">
        <authorList>
            <person name="de Groot N.N."/>
        </authorList>
    </citation>
    <scope>NUCLEOTIDE SEQUENCE [LARGE SCALE GENOMIC DNA]</scope>
    <source>
        <strain evidence="6 7">DSM 1041</strain>
        <strain evidence="5 8">DSM 373</strain>
    </source>
</reference>
<dbReference type="RefSeq" id="WP_090729153.1">
    <property type="nucleotide sequence ID" value="NZ_FNYO01000013.1"/>
</dbReference>
<accession>A0A1H6SJE8</accession>
<dbReference type="Proteomes" id="UP000199005">
    <property type="component" value="Unassembled WGS sequence"/>
</dbReference>
<keyword evidence="2" id="KW-1003">Cell membrane</keyword>
<evidence type="ECO:0000313" key="6">
    <source>
        <dbReference type="EMBL" id="SEI63915.1"/>
    </source>
</evidence>
<dbReference type="OrthoDB" id="6080098at2"/>
<dbReference type="GO" id="GO:0005886">
    <property type="term" value="C:plasma membrane"/>
    <property type="evidence" value="ECO:0007669"/>
    <property type="project" value="UniProtKB-SubCell"/>
</dbReference>
<evidence type="ECO:0000313" key="8">
    <source>
        <dbReference type="Proteomes" id="UP000199250"/>
    </source>
</evidence>
<dbReference type="Proteomes" id="UP000199250">
    <property type="component" value="Unassembled WGS sequence"/>
</dbReference>